<evidence type="ECO:0000313" key="3">
    <source>
        <dbReference type="Proteomes" id="UP000215896"/>
    </source>
</evidence>
<feature type="transmembrane region" description="Helical" evidence="1">
    <location>
        <begin position="209"/>
        <end position="232"/>
    </location>
</feature>
<organism evidence="2 3">
    <name type="scientific">Enemella evansiae</name>
    <dbReference type="NCBI Taxonomy" id="2016499"/>
    <lineage>
        <taxon>Bacteria</taxon>
        <taxon>Bacillati</taxon>
        <taxon>Actinomycetota</taxon>
        <taxon>Actinomycetes</taxon>
        <taxon>Propionibacteriales</taxon>
        <taxon>Propionibacteriaceae</taxon>
        <taxon>Enemella</taxon>
    </lineage>
</organism>
<keyword evidence="1" id="KW-0472">Membrane</keyword>
<name>A0A255G121_9ACTN</name>
<evidence type="ECO:0008006" key="4">
    <source>
        <dbReference type="Google" id="ProtNLM"/>
    </source>
</evidence>
<feature type="transmembrane region" description="Helical" evidence="1">
    <location>
        <begin position="126"/>
        <end position="146"/>
    </location>
</feature>
<evidence type="ECO:0000313" key="2">
    <source>
        <dbReference type="EMBL" id="OYO09638.1"/>
    </source>
</evidence>
<keyword evidence="3" id="KW-1185">Reference proteome</keyword>
<gene>
    <name evidence="2" type="ORF">CGZ94_18470</name>
</gene>
<reference evidence="2 3" key="1">
    <citation type="submission" date="2017-07" db="EMBL/GenBank/DDBJ databases">
        <title>Draft whole genome sequences of clinical Proprionibacteriaceae strains.</title>
        <authorList>
            <person name="Bernier A.-M."/>
            <person name="Bernard K."/>
            <person name="Domingo M.-C."/>
        </authorList>
    </citation>
    <scope>NUCLEOTIDE SEQUENCE [LARGE SCALE GENOMIC DNA]</scope>
    <source>
        <strain evidence="2 3">NML 030167</strain>
    </source>
</reference>
<feature type="transmembrane region" description="Helical" evidence="1">
    <location>
        <begin position="271"/>
        <end position="292"/>
    </location>
</feature>
<proteinExistence type="predicted"/>
<keyword evidence="1" id="KW-0812">Transmembrane</keyword>
<protein>
    <recommendedName>
        <fullName evidence="4">Heparan-alpha-glucosaminide N-acetyltransferase catalytic domain-containing protein</fullName>
    </recommendedName>
</protein>
<feature type="transmembrane region" description="Helical" evidence="1">
    <location>
        <begin position="299"/>
        <end position="317"/>
    </location>
</feature>
<accession>A0A255G121</accession>
<feature type="transmembrane region" description="Helical" evidence="1">
    <location>
        <begin position="48"/>
        <end position="65"/>
    </location>
</feature>
<dbReference type="OrthoDB" id="4966979at2"/>
<dbReference type="RefSeq" id="WP_094406633.1">
    <property type="nucleotide sequence ID" value="NZ_NMVO01000017.1"/>
</dbReference>
<feature type="transmembrane region" description="Helical" evidence="1">
    <location>
        <begin position="337"/>
        <end position="354"/>
    </location>
</feature>
<keyword evidence="1" id="KW-1133">Transmembrane helix</keyword>
<sequence length="389" mass="41546">MTNGGRQVAGRVDGRVPAIDVTRYLALLGIMANHVWAVGPVVGALWDLHAIAFVWLIGVGSSYAIPGPGRPGRGRAVAAAVLRAVVLAAAGWTLEDLQAGAVAVVLVRLALITALVAPISLLPDRWLPPVALAIGFGSTTFGWWLMRNRPGWFDTASATGGWSAVLHPGTWPYLLFHPYYPVLPWLAIAVLGVWLGRRLRFDDPADLRRLAVGGVLLAGAALLVTAVLVSLFGRPDPYTLPGVSDGEFPTLTQTWQWLLVIGPYLPSVPSLLFSTGVVLVLTAGIAAVCRWLGAGSPAVRVAAIAGSMTFTGYFVHVLLVRAGRWGVRAGLLPGSPLLHWLAQVILLTAGLWAWHRWVPGRLGKGPLEWASRAFASLVLRMVERRAAQE</sequence>
<feature type="transmembrane region" description="Helical" evidence="1">
    <location>
        <begin position="21"/>
        <end position="42"/>
    </location>
</feature>
<dbReference type="AlphaFoldDB" id="A0A255G121"/>
<dbReference type="EMBL" id="NMVO01000017">
    <property type="protein sequence ID" value="OYO09638.1"/>
    <property type="molecule type" value="Genomic_DNA"/>
</dbReference>
<evidence type="ECO:0000256" key="1">
    <source>
        <dbReference type="SAM" id="Phobius"/>
    </source>
</evidence>
<dbReference type="Proteomes" id="UP000215896">
    <property type="component" value="Unassembled WGS sequence"/>
</dbReference>
<comment type="caution">
    <text evidence="2">The sequence shown here is derived from an EMBL/GenBank/DDBJ whole genome shotgun (WGS) entry which is preliminary data.</text>
</comment>
<feature type="transmembrane region" description="Helical" evidence="1">
    <location>
        <begin position="179"/>
        <end position="197"/>
    </location>
</feature>
<feature type="transmembrane region" description="Helical" evidence="1">
    <location>
        <begin position="77"/>
        <end position="94"/>
    </location>
</feature>
<feature type="transmembrane region" description="Helical" evidence="1">
    <location>
        <begin position="100"/>
        <end position="119"/>
    </location>
</feature>